<comment type="caution">
    <text evidence="3">The sequence shown here is derived from an EMBL/GenBank/DDBJ whole genome shotgun (WGS) entry which is preliminary data.</text>
</comment>
<feature type="coiled-coil region" evidence="1">
    <location>
        <begin position="1172"/>
        <end position="1206"/>
    </location>
</feature>
<keyword evidence="4" id="KW-1185">Reference proteome</keyword>
<feature type="region of interest" description="Disordered" evidence="2">
    <location>
        <begin position="1082"/>
        <end position="1110"/>
    </location>
</feature>
<evidence type="ECO:0000256" key="2">
    <source>
        <dbReference type="SAM" id="MobiDB-lite"/>
    </source>
</evidence>
<evidence type="ECO:0000313" key="3">
    <source>
        <dbReference type="EMBL" id="VTJ74318.1"/>
    </source>
</evidence>
<feature type="region of interest" description="Disordered" evidence="2">
    <location>
        <begin position="1004"/>
        <end position="1030"/>
    </location>
</feature>
<dbReference type="InterPro" id="IPR052270">
    <property type="entry name" value="CACF_protein"/>
</dbReference>
<evidence type="ECO:0008006" key="5">
    <source>
        <dbReference type="Google" id="ProtNLM"/>
    </source>
</evidence>
<dbReference type="EMBL" id="CABDUW010000736">
    <property type="protein sequence ID" value="VTJ74318.1"/>
    <property type="molecule type" value="Genomic_DNA"/>
</dbReference>
<feature type="compositionally biased region" description="Polar residues" evidence="2">
    <location>
        <begin position="1082"/>
        <end position="1096"/>
    </location>
</feature>
<evidence type="ECO:0000313" key="4">
    <source>
        <dbReference type="Proteomes" id="UP000335636"/>
    </source>
</evidence>
<dbReference type="PANTHER" id="PTHR22028">
    <property type="entry name" value="SFI1 SPINDLE BODY DOMAIN-CONTAINING PROTEIN-RELATED"/>
    <property type="match status" value="1"/>
</dbReference>
<dbReference type="AlphaFoldDB" id="A0A5E4BXD9"/>
<accession>A0A5E4BXD9</accession>
<proteinExistence type="predicted"/>
<reference evidence="3" key="1">
    <citation type="submission" date="2019-04" db="EMBL/GenBank/DDBJ databases">
        <authorList>
            <person name="Alioto T."/>
            <person name="Alioto T."/>
        </authorList>
    </citation>
    <scope>NUCLEOTIDE SEQUENCE [LARGE SCALE GENOMIC DNA]</scope>
</reference>
<gene>
    <name evidence="3" type="ORF">MONAX_5E034624</name>
</gene>
<protein>
    <recommendedName>
        <fullName evidence="5">Protein SFI1 homolog</fullName>
    </recommendedName>
</protein>
<sequence>MEKKVDSRSLRDGSIKKPYSPKALSIKKSSAFSGIQRELPGTSWPVQYHASQSWTRRGRLRELHIRCVTRKFLYLWIRMTFGRVFPSKARFYYEQRLLRKVFEEWKEEWWVLHREWKLCVRADCHYRYYLYNLMFQYWKIYVHQQQEMKNKYIRAEDHDAKQKMRQAWKSWLIYVVVRRTKLQMQTTALEFRHQSILRVWWSKWRWHLEQAYMSQVLHATAIKHRALCLQLQTWSRWRKQLLHCQRESQKMVSAVRHHQCWQKRISLKAWLEYLLMRRVKRQQNKMAEQFYHVTVLQIYFCDWQWAWEQRQNLYAHQALVEELAKRMALRRAFTHWKHYVLLCAEEAAQCEAAEGYHRRSLLYFCFRALKDNVTCAHLQRIRRNLAYRQHDIMLLRRFWNLWQFQIEQKEEKEQHSLLLAAWGHYRVTLLRKYIKLWLQYMQKKRYKQLLQARADSHFQQRILPTVFHTWSRFWRRHQQESILNTRAARFHSETLEKQVFSIWWQKMFQHRENRLAERMAILHAERQLLHRSWSTWHQQAAARHQEQEWQAVACAHHHQGQLRNVFHTWRESAQELRKERLGRALAVEFYRVRLLRWAWNRWRECLALRATDQQKLMQADLHGRRATLHRALQKWLAYQGRVQSILQEVAARESQHNRQLLGWVLCLWRENTVARVDEARKILQASAHYRKTVCSKILVQWREVASVQIYYRQQEADILREARKVLDKGYLQTWFQKWRDCSQRAAQQRAQLERAAQHHRRQLLLKGMAWWKVYYLGCVRKKFLQMQGAQLLVQRLSKACFCWWRQQLVARRQEQQSTARALWFWSFSLQAKTWAAWLGFVLERRRKKVRLERAVQAYHQQLLQEGATRLLRFTASMKASRQQLQAQQQVQAAHSLHRAVCHCAELWKQKALGSSKESRPSVPIITSRRVTFEGSPLNHIAVGAGDAFLETKRPPIPQPQGVLGSLPLAVREPHLLELHTARLGRKQPRRPHFLLEPMQSQRSWGCVPLSGQGPEKPQEQGQDGAQPAHLSLTRPFLPGVLPCAPCSKLPTVAGPSPEQLLPLPPSPFMPYRVEALTRVLKQPTNTGLKPQGTPSLASGPDSHLLLPGDFTGIKAGPGLSSGSAGHNNLETELEGIQQQLQHYQNTKQNLWSCQRQASSLRRWLELSQEEPRPEDQDEEQRVQKELEEIELQIQQLAKELQAQRQHISTCVERIQALRQALC</sequence>
<feature type="compositionally biased region" description="Low complexity" evidence="2">
    <location>
        <begin position="1011"/>
        <end position="1024"/>
    </location>
</feature>
<dbReference type="Proteomes" id="UP000335636">
    <property type="component" value="Unassembled WGS sequence"/>
</dbReference>
<organism evidence="3 4">
    <name type="scientific">Marmota monax</name>
    <name type="common">Woodchuck</name>
    <dbReference type="NCBI Taxonomy" id="9995"/>
    <lineage>
        <taxon>Eukaryota</taxon>
        <taxon>Metazoa</taxon>
        <taxon>Chordata</taxon>
        <taxon>Craniata</taxon>
        <taxon>Vertebrata</taxon>
        <taxon>Euteleostomi</taxon>
        <taxon>Mammalia</taxon>
        <taxon>Eutheria</taxon>
        <taxon>Euarchontoglires</taxon>
        <taxon>Glires</taxon>
        <taxon>Rodentia</taxon>
        <taxon>Sciuromorpha</taxon>
        <taxon>Sciuridae</taxon>
        <taxon>Xerinae</taxon>
        <taxon>Marmotini</taxon>
        <taxon>Marmota</taxon>
    </lineage>
</organism>
<name>A0A5E4BXD9_MARMO</name>
<dbReference type="PANTHER" id="PTHR22028:SF4">
    <property type="entry name" value="PROTEIN SFI1 HOMOLOG"/>
    <property type="match status" value="1"/>
</dbReference>
<evidence type="ECO:0000256" key="1">
    <source>
        <dbReference type="SAM" id="Coils"/>
    </source>
</evidence>
<keyword evidence="1" id="KW-0175">Coiled coil</keyword>
<dbReference type="GO" id="GO:0019902">
    <property type="term" value="F:phosphatase binding"/>
    <property type="evidence" value="ECO:0007669"/>
    <property type="project" value="TreeGrafter"/>
</dbReference>